<evidence type="ECO:0000259" key="1">
    <source>
        <dbReference type="Pfam" id="PF07859"/>
    </source>
</evidence>
<name>A0ABT7UBT7_9FIRM</name>
<comment type="caution">
    <text evidence="2">The sequence shown here is derived from an EMBL/GenBank/DDBJ whole genome shotgun (WGS) entry which is preliminary data.</text>
</comment>
<dbReference type="SUPFAM" id="SSF53474">
    <property type="entry name" value="alpha/beta-Hydrolases"/>
    <property type="match status" value="1"/>
</dbReference>
<dbReference type="Proteomes" id="UP001529340">
    <property type="component" value="Unassembled WGS sequence"/>
</dbReference>
<evidence type="ECO:0000313" key="2">
    <source>
        <dbReference type="EMBL" id="MDM8157059.1"/>
    </source>
</evidence>
<dbReference type="PANTHER" id="PTHR23025:SF3">
    <property type="entry name" value="HORMONE-SENSITIVE LIPASE"/>
    <property type="match status" value="1"/>
</dbReference>
<proteinExistence type="predicted"/>
<protein>
    <submittedName>
        <fullName evidence="2">Alpha/beta hydrolase</fullName>
    </submittedName>
</protein>
<dbReference type="InterPro" id="IPR013094">
    <property type="entry name" value="AB_hydrolase_3"/>
</dbReference>
<reference evidence="2" key="1">
    <citation type="submission" date="2023-06" db="EMBL/GenBank/DDBJ databases">
        <title>Identification and characterization of horizontal gene transfer across gut microbiota members of farm animals based on homology search.</title>
        <authorList>
            <person name="Schwarzerova J."/>
            <person name="Nykrynova M."/>
            <person name="Jureckova K."/>
            <person name="Cejkova D."/>
            <person name="Rychlik I."/>
        </authorList>
    </citation>
    <scope>NUCLEOTIDE SEQUENCE</scope>
    <source>
        <strain evidence="2">ET39</strain>
    </source>
</reference>
<gene>
    <name evidence="2" type="ORF">QUV96_05335</name>
</gene>
<dbReference type="Pfam" id="PF07859">
    <property type="entry name" value="Abhydrolase_3"/>
    <property type="match status" value="1"/>
</dbReference>
<dbReference type="EMBL" id="JAUDCG010000017">
    <property type="protein sequence ID" value="MDM8157059.1"/>
    <property type="molecule type" value="Genomic_DNA"/>
</dbReference>
<keyword evidence="2" id="KW-0378">Hydrolase</keyword>
<dbReference type="PANTHER" id="PTHR23025">
    <property type="entry name" value="TRIACYLGLYCEROL LIPASE"/>
    <property type="match status" value="1"/>
</dbReference>
<organism evidence="2 3">
    <name type="scientific">Amedibacillus dolichus</name>
    <dbReference type="NCBI Taxonomy" id="31971"/>
    <lineage>
        <taxon>Bacteria</taxon>
        <taxon>Bacillati</taxon>
        <taxon>Bacillota</taxon>
        <taxon>Erysipelotrichia</taxon>
        <taxon>Erysipelotrichales</taxon>
        <taxon>Erysipelotrichaceae</taxon>
        <taxon>Amedibacillus</taxon>
    </lineage>
</organism>
<dbReference type="Gene3D" id="3.40.50.1820">
    <property type="entry name" value="alpha/beta hydrolase"/>
    <property type="match status" value="1"/>
</dbReference>
<keyword evidence="3" id="KW-1185">Reference proteome</keyword>
<accession>A0ABT7UBT7</accession>
<feature type="domain" description="Alpha/beta hydrolase fold-3" evidence="1">
    <location>
        <begin position="76"/>
        <end position="232"/>
    </location>
</feature>
<evidence type="ECO:0000313" key="3">
    <source>
        <dbReference type="Proteomes" id="UP001529340"/>
    </source>
</evidence>
<dbReference type="InterPro" id="IPR029058">
    <property type="entry name" value="AB_hydrolase_fold"/>
</dbReference>
<reference evidence="2" key="2">
    <citation type="submission" date="2023-06" db="EMBL/GenBank/DDBJ databases">
        <authorList>
            <person name="Zeman M."/>
            <person name="Kubasova T."/>
            <person name="Jahodarova E."/>
            <person name="Nykrynova M."/>
            <person name="Rychlik I."/>
        </authorList>
    </citation>
    <scope>NUCLEOTIDE SEQUENCE</scope>
    <source>
        <strain evidence="2">ET39</strain>
    </source>
</reference>
<dbReference type="GO" id="GO:0016787">
    <property type="term" value="F:hydrolase activity"/>
    <property type="evidence" value="ECO:0007669"/>
    <property type="project" value="UniProtKB-KW"/>
</dbReference>
<sequence length="300" mass="33909">MRRYPIHDDFKRYARLVPPITRQALPLLRAAQRLLPLPSPKKADVSLRRVMIRQGVHSIEAQLIEPMKHSDPLPALVYFHGGGFVLEAAPYHYAMAMTYAAHTPCKVLFVHYHLAPQHPFPLPAEECFAAYLWTLRHVKTLEIREGTIAVGGDSAGGNLAVATALMARDRSILPPCAQLLVYPVIDHRMQSASMRRFTDTPMWNSLLSRKMWQFYLPSLPAEHPEYASLLLARLCTIFRRPMWKAHSLTVCTMKGSLTRRRCALPVSLSPCMRQKGRCTAMTSCRTVRSHRTASRSGSLS</sequence>